<dbReference type="SMART" id="SM00939">
    <property type="entry name" value="PepX_C"/>
    <property type="match status" value="1"/>
</dbReference>
<keyword evidence="1 3" id="KW-0378">Hydrolase</keyword>
<dbReference type="InterPro" id="IPR000383">
    <property type="entry name" value="Xaa-Pro-like_dom"/>
</dbReference>
<dbReference type="SUPFAM" id="SSF49785">
    <property type="entry name" value="Galactose-binding domain-like"/>
    <property type="match status" value="1"/>
</dbReference>
<dbReference type="Gene3D" id="1.10.3020.20">
    <property type="match status" value="1"/>
</dbReference>
<dbReference type="Pfam" id="PF02129">
    <property type="entry name" value="Peptidase_S15"/>
    <property type="match status" value="1"/>
</dbReference>
<keyword evidence="4" id="KW-1185">Reference proteome</keyword>
<dbReference type="GO" id="GO:0008239">
    <property type="term" value="F:dipeptidyl-peptidase activity"/>
    <property type="evidence" value="ECO:0007669"/>
    <property type="project" value="InterPro"/>
</dbReference>
<protein>
    <submittedName>
        <fullName evidence="3">Alpha/beta-hydrolase</fullName>
    </submittedName>
</protein>
<evidence type="ECO:0000313" key="3">
    <source>
        <dbReference type="EMBL" id="KAF2654184.1"/>
    </source>
</evidence>
<dbReference type="NCBIfam" id="TIGR00976">
    <property type="entry name" value="CocE_NonD"/>
    <property type="match status" value="1"/>
</dbReference>
<reference evidence="3" key="1">
    <citation type="journal article" date="2020" name="Stud. Mycol.">
        <title>101 Dothideomycetes genomes: a test case for predicting lifestyles and emergence of pathogens.</title>
        <authorList>
            <person name="Haridas S."/>
            <person name="Albert R."/>
            <person name="Binder M."/>
            <person name="Bloem J."/>
            <person name="Labutti K."/>
            <person name="Salamov A."/>
            <person name="Andreopoulos B."/>
            <person name="Baker S."/>
            <person name="Barry K."/>
            <person name="Bills G."/>
            <person name="Bluhm B."/>
            <person name="Cannon C."/>
            <person name="Castanera R."/>
            <person name="Culley D."/>
            <person name="Daum C."/>
            <person name="Ezra D."/>
            <person name="Gonzalez J."/>
            <person name="Henrissat B."/>
            <person name="Kuo A."/>
            <person name="Liang C."/>
            <person name="Lipzen A."/>
            <person name="Lutzoni F."/>
            <person name="Magnuson J."/>
            <person name="Mondo S."/>
            <person name="Nolan M."/>
            <person name="Ohm R."/>
            <person name="Pangilinan J."/>
            <person name="Park H.-J."/>
            <person name="Ramirez L."/>
            <person name="Alfaro M."/>
            <person name="Sun H."/>
            <person name="Tritt A."/>
            <person name="Yoshinaga Y."/>
            <person name="Zwiers L.-H."/>
            <person name="Turgeon B."/>
            <person name="Goodwin S."/>
            <person name="Spatafora J."/>
            <person name="Crous P."/>
            <person name="Grigoriev I."/>
        </authorList>
    </citation>
    <scope>NUCLEOTIDE SEQUENCE</scope>
    <source>
        <strain evidence="3">CBS 122681</strain>
    </source>
</reference>
<dbReference type="PANTHER" id="PTHR43056">
    <property type="entry name" value="PEPTIDASE S9 PROLYL OLIGOPEPTIDASE"/>
    <property type="match status" value="1"/>
</dbReference>
<proteinExistence type="predicted"/>
<dbReference type="InterPro" id="IPR029058">
    <property type="entry name" value="AB_hydrolase_fold"/>
</dbReference>
<evidence type="ECO:0000259" key="2">
    <source>
        <dbReference type="SMART" id="SM00939"/>
    </source>
</evidence>
<dbReference type="InterPro" id="IPR050585">
    <property type="entry name" value="Xaa-Pro_dipeptidyl-ppase/CocE"/>
</dbReference>
<dbReference type="PANTHER" id="PTHR43056:SF10">
    <property type="entry name" value="COCE_NOND FAMILY, PUTATIVE (AFU_ORTHOLOGUE AFUA_7G00600)-RELATED"/>
    <property type="match status" value="1"/>
</dbReference>
<feature type="domain" description="Xaa-Pro dipeptidyl-peptidase C-terminal" evidence="2">
    <location>
        <begin position="276"/>
        <end position="541"/>
    </location>
</feature>
<evidence type="ECO:0000256" key="1">
    <source>
        <dbReference type="ARBA" id="ARBA00022801"/>
    </source>
</evidence>
<dbReference type="InterPro" id="IPR005674">
    <property type="entry name" value="CocE/Ser_esterase"/>
</dbReference>
<dbReference type="Pfam" id="PF08530">
    <property type="entry name" value="PepX_C"/>
    <property type="match status" value="1"/>
</dbReference>
<name>A0A6A6T6K5_9PLEO</name>
<dbReference type="EMBL" id="MU004368">
    <property type="protein sequence ID" value="KAF2654184.1"/>
    <property type="molecule type" value="Genomic_DNA"/>
</dbReference>
<dbReference type="Gene3D" id="3.40.50.1820">
    <property type="entry name" value="alpha/beta hydrolase"/>
    <property type="match status" value="1"/>
</dbReference>
<dbReference type="AlphaFoldDB" id="A0A6A6T6K5"/>
<dbReference type="InterPro" id="IPR008979">
    <property type="entry name" value="Galactose-bd-like_sf"/>
</dbReference>
<dbReference type="InterPro" id="IPR013736">
    <property type="entry name" value="Xaa-Pro_dipept_C"/>
</dbReference>
<organism evidence="3 4">
    <name type="scientific">Lophiostoma macrostomum CBS 122681</name>
    <dbReference type="NCBI Taxonomy" id="1314788"/>
    <lineage>
        <taxon>Eukaryota</taxon>
        <taxon>Fungi</taxon>
        <taxon>Dikarya</taxon>
        <taxon>Ascomycota</taxon>
        <taxon>Pezizomycotina</taxon>
        <taxon>Dothideomycetes</taxon>
        <taxon>Pleosporomycetidae</taxon>
        <taxon>Pleosporales</taxon>
        <taxon>Lophiostomataceae</taxon>
        <taxon>Lophiostoma</taxon>
    </lineage>
</organism>
<accession>A0A6A6T6K5</accession>
<dbReference type="Proteomes" id="UP000799324">
    <property type="component" value="Unassembled WGS sequence"/>
</dbReference>
<dbReference type="Gene3D" id="2.60.120.260">
    <property type="entry name" value="Galactose-binding domain-like"/>
    <property type="match status" value="1"/>
</dbReference>
<dbReference type="OrthoDB" id="2578740at2759"/>
<evidence type="ECO:0000313" key="4">
    <source>
        <dbReference type="Proteomes" id="UP000799324"/>
    </source>
</evidence>
<sequence length="547" mass="62726">MSHRIGNIDVEFVESDKTFHNWWSHFKPSTRILPKGWQREPGRLALREDLIWDKDVPIPLRDGVNALSGLDKFEAPDPAEWCPRGYAMVQVDARGCYDSEGDIFVFGTQEGRDAYDTIEWIAKQPWSNGSVGLVGNSWLAITQWFIAAEQPPHLKAIVPWEGIGDFYRESICRGGIPSPHFWDFLAKTFNGKNSREDVGAMIRKYPLMNEYWADKKPQLSKIEVPMYVLASYSTGLHLEGSIRGWKYASSKNKWLRIHPTQEWHDLYQLDANDDLQRFLDRYLLGHNNGWDSTPNVRLSLIRYNRPPISFRSEDTWPPSRVQYETLILNAADGSMQENEVEIAESVSYDSTSWDDDGAHFVYRFGQYTELVGFSKAVLFMSCDDLDDMDVYVMIRKLDRDGNPLVGLNILMAHQKRGTLESDIRDENLYKYLGPHGCLRASKRRVAPEPGLTEDLSKSVTPTELWYPHDKSEKVKPGDIVRMEVAIWPGGMVFEEGESLRFEVKGHNPVLPEFPALHRTLTNLNQGRHVLHTGAAHQSHVVLPLIRR</sequence>
<gene>
    <name evidence="3" type="ORF">K491DRAFT_769025</name>
</gene>
<dbReference type="SUPFAM" id="SSF53474">
    <property type="entry name" value="alpha/beta-Hydrolases"/>
    <property type="match status" value="1"/>
</dbReference>